<comment type="subcellular location">
    <subcellularLocation>
        <location evidence="6">Cell membrane</location>
        <topology evidence="6">Lipid-anchor</topology>
        <orientation evidence="6">Cytoplasmic side</orientation>
    </subcellularLocation>
</comment>
<keyword evidence="9" id="KW-0418">Kinase</keyword>
<dbReference type="EMBL" id="GGLE01001461">
    <property type="protein sequence ID" value="MBY05587.1"/>
    <property type="molecule type" value="Transcribed_RNA"/>
</dbReference>
<keyword evidence="6" id="KW-0449">Lipoprotein</keyword>
<dbReference type="InterPro" id="IPR011613">
    <property type="entry name" value="GH15-like"/>
</dbReference>
<evidence type="ECO:0000259" key="7">
    <source>
        <dbReference type="Pfam" id="PF00723"/>
    </source>
</evidence>
<reference evidence="9" key="1">
    <citation type="submission" date="2018-03" db="EMBL/GenBank/DDBJ databases">
        <title>The relapsing fever spirochete Borrelia turicatae persists in the highly oxidative environment of its soft-bodied tick vector.</title>
        <authorList>
            <person name="Bourret T.J."/>
            <person name="Boyle W.K."/>
            <person name="Valenzuela J.G."/>
            <person name="Oliveira F."/>
            <person name="Lopez J.E."/>
        </authorList>
    </citation>
    <scope>NUCLEOTIDE SEQUENCE</scope>
    <source>
        <strain evidence="9">Kansas strain/isolate</strain>
        <tissue evidence="9">Salivary glands</tissue>
    </source>
</reference>
<keyword evidence="5 6" id="KW-0119">Carbohydrate metabolism</keyword>
<keyword evidence="3 6" id="KW-0321">Glycogen metabolism</keyword>
<evidence type="ECO:0000256" key="3">
    <source>
        <dbReference type="ARBA" id="ARBA00022600"/>
    </source>
</evidence>
<evidence type="ECO:0000259" key="8">
    <source>
        <dbReference type="Pfam" id="PF19292"/>
    </source>
</evidence>
<feature type="domain" description="Phosphorylase b kinase regulatory subunit alpha/beta C-terminal" evidence="8">
    <location>
        <begin position="906"/>
        <end position="1032"/>
    </location>
</feature>
<dbReference type="GO" id="GO:0005964">
    <property type="term" value="C:phosphorylase kinase complex"/>
    <property type="evidence" value="ECO:0007669"/>
    <property type="project" value="TreeGrafter"/>
</dbReference>
<comment type="pathway">
    <text evidence="1 6">Glycan biosynthesis; glycogen metabolism.</text>
</comment>
<keyword evidence="9" id="KW-0808">Transferase</keyword>
<name>A0A2R5L835_9ACAR</name>
<comment type="similarity">
    <text evidence="2 6">Belongs to the phosphorylase b kinase regulatory chain family.</text>
</comment>
<organism evidence="9">
    <name type="scientific">Ornithodoros turicata</name>
    <dbReference type="NCBI Taxonomy" id="34597"/>
    <lineage>
        <taxon>Eukaryota</taxon>
        <taxon>Metazoa</taxon>
        <taxon>Ecdysozoa</taxon>
        <taxon>Arthropoda</taxon>
        <taxon>Chelicerata</taxon>
        <taxon>Arachnida</taxon>
        <taxon>Acari</taxon>
        <taxon>Parasitiformes</taxon>
        <taxon>Ixodida</taxon>
        <taxon>Ixodoidea</taxon>
        <taxon>Argasidae</taxon>
        <taxon>Ornithodorinae</taxon>
        <taxon>Ornithodoros</taxon>
    </lineage>
</organism>
<dbReference type="Pfam" id="PF00723">
    <property type="entry name" value="Glyco_hydro_15"/>
    <property type="match status" value="1"/>
</dbReference>
<accession>A0A2R5L835</accession>
<dbReference type="InterPro" id="IPR008928">
    <property type="entry name" value="6-hairpin_glycosidase_sf"/>
</dbReference>
<keyword evidence="6" id="KW-0472">Membrane</keyword>
<dbReference type="InterPro" id="IPR008734">
    <property type="entry name" value="PHK_A/B_su"/>
</dbReference>
<evidence type="ECO:0000256" key="6">
    <source>
        <dbReference type="RuleBase" id="RU364123"/>
    </source>
</evidence>
<keyword evidence="4 6" id="KW-0112">Calmodulin-binding</keyword>
<evidence type="ECO:0000256" key="4">
    <source>
        <dbReference type="ARBA" id="ARBA00022860"/>
    </source>
</evidence>
<evidence type="ECO:0000256" key="2">
    <source>
        <dbReference type="ARBA" id="ARBA00007128"/>
    </source>
</evidence>
<keyword evidence="6" id="KW-0636">Prenylation</keyword>
<keyword evidence="6" id="KW-1003">Cell membrane</keyword>
<proteinExistence type="inferred from homology"/>
<dbReference type="UniPathway" id="UPA00163"/>
<dbReference type="Gene3D" id="1.50.10.10">
    <property type="match status" value="1"/>
</dbReference>
<dbReference type="InterPro" id="IPR012341">
    <property type="entry name" value="6hp_glycosidase-like_sf"/>
</dbReference>
<dbReference type="PANTHER" id="PTHR10749:SF8">
    <property type="entry name" value="PHOSPHORYLASE B KINASE REGULATORY SUBUNIT BETA"/>
    <property type="match status" value="1"/>
</dbReference>
<dbReference type="Pfam" id="PF19292">
    <property type="entry name" value="KPBB_C"/>
    <property type="match status" value="1"/>
</dbReference>
<dbReference type="SUPFAM" id="SSF48208">
    <property type="entry name" value="Six-hairpin glycosidases"/>
    <property type="match status" value="1"/>
</dbReference>
<evidence type="ECO:0000256" key="5">
    <source>
        <dbReference type="ARBA" id="ARBA00023277"/>
    </source>
</evidence>
<dbReference type="GO" id="GO:0005977">
    <property type="term" value="P:glycogen metabolic process"/>
    <property type="evidence" value="ECO:0007669"/>
    <property type="project" value="UniProtKB-UniPathway"/>
</dbReference>
<feature type="domain" description="GH15-like" evidence="7">
    <location>
        <begin position="33"/>
        <end position="864"/>
    </location>
</feature>
<comment type="function">
    <text evidence="6">Phosphorylase b kinase catalyzes the phosphorylation of serine in certain substrates, including troponin I.</text>
</comment>
<evidence type="ECO:0000313" key="9">
    <source>
        <dbReference type="EMBL" id="MBY05587.1"/>
    </source>
</evidence>
<protein>
    <recommendedName>
        <fullName evidence="6">Phosphorylase b kinase regulatory subunit</fullName>
    </recommendedName>
</protein>
<dbReference type="AlphaFoldDB" id="A0A2R5L835"/>
<dbReference type="GO" id="GO:0005886">
    <property type="term" value="C:plasma membrane"/>
    <property type="evidence" value="ECO:0007669"/>
    <property type="project" value="UniProtKB-SubCell"/>
</dbReference>
<evidence type="ECO:0000256" key="1">
    <source>
        <dbReference type="ARBA" id="ARBA00005131"/>
    </source>
</evidence>
<dbReference type="PANTHER" id="PTHR10749">
    <property type="entry name" value="PHOSPHORYLASE B KINASE REGULATORY SUBUNIT"/>
    <property type="match status" value="1"/>
</dbReference>
<sequence>MAVPLFSRSRHNSSEFVDVDSIKLTNYADTVQHLDKFYGQVKRQLLNFQSPTTGLFPCLSRDKDNGYVRDSIYCAVAVWSLYQSYKRIDDDRGKSYELGQSVVKCMRGILFCWMRQAKDKMEKFKMEQGPQHALHSIFNLKTGMTVVPESEYGHLQIDVVSLYLLYLVQMITSGLQIIYTMDEVNFIQNLVYYVERAYRTPDFGIWERGSKYNNGTPEIHASSIGMAKSALEAINGCNLFGDKGASWSVIYVDVDAHNRNRSIFETLLPRESSSKNVDTGLLLAVSFPCFATHDEYLYERTKDKIIRKLEHSTYGIKRFMRDGYGTVLEDRSRKHYNPGETKVFENVESEWPMFFVIMILDGIFKGLDAQVNKYKELLSHRLKRDKHGDYILPKYYYIPRECLDAERVNLGSQPRIPSIEGDVDNIFMMGQAFYIISQLLLQGLLHISELDPIRRYLPSYNRPRRTDRYSAFQGKAVCAATDLVVQVVLIAESMRLQAMLATYGIQTQTPHEVEPVQIWSPKQLMKVYEFLGVNRKLGLRGRPQRPIGALGTSKLYRICGQTVMCYPLLFEVSDFYLSHDMALLIDDIKNELMFVGKYWRMSGRPTMAILIREDNMRDAHFKELLDLLAMLKKGHCDGLKVRMGRLQNLISSSCIEHLDFLHLLPHEALPRFEALQQLEHPTTGYQSLTEVPKAIAYSEPSYDYSPFQAKSNNEIIETLKHVDTLHGQSQLLGILWSRVNPNMLIEGVMLKDRLEKLTRQAGALRHWSVVRYCSSILGKVVDSLSPYITAILVNGKQITVGVFGKEEAVLDKPLTPKEIKSIIYNQCKDHVYDAVLLQEVIVYIGRLISTTPKLFNGILKIRTGSIIHAMNLYLKFTDNNPPPLESLSPNELRKVVHSVFTLRDDPHIVMSQYRRRQIEGALCRVPKDFFDRVWDVMTRMPGGIVVMGHHLPQQPTLSDLTIYDLNFALQVEKLLSHIVLPEYRHVMVELLMVIDVILRRNPEFSFLDKVDLDSVIQDAIQVFKAERELPKSDSKDMTAFFSAPSSVTSCYLSRAIMTRLLVSGTENVDIDECNIS</sequence>
<dbReference type="GO" id="GO:0016301">
    <property type="term" value="F:kinase activity"/>
    <property type="evidence" value="ECO:0007669"/>
    <property type="project" value="UniProtKB-KW"/>
</dbReference>
<dbReference type="GO" id="GO:0005516">
    <property type="term" value="F:calmodulin binding"/>
    <property type="evidence" value="ECO:0007669"/>
    <property type="project" value="UniProtKB-KW"/>
</dbReference>
<dbReference type="InterPro" id="IPR045583">
    <property type="entry name" value="KPBA/B_C"/>
</dbReference>